<name>A0A1G9GHD0_9RHOB</name>
<dbReference type="PANTHER" id="PTHR33973:SF4">
    <property type="entry name" value="OS07G0153300 PROTEIN"/>
    <property type="match status" value="1"/>
</dbReference>
<reference evidence="2" key="1">
    <citation type="submission" date="2016-10" db="EMBL/GenBank/DDBJ databases">
        <authorList>
            <person name="Varghese N."/>
            <person name="Submissions S."/>
        </authorList>
    </citation>
    <scope>NUCLEOTIDE SEQUENCE [LARGE SCALE GENOMIC DNA]</scope>
    <source>
        <strain evidence="2">CGMCC 1.10789</strain>
    </source>
</reference>
<evidence type="ECO:0000313" key="1">
    <source>
        <dbReference type="EMBL" id="SDL00080.1"/>
    </source>
</evidence>
<gene>
    <name evidence="1" type="ORF">SAMN05216257_107105</name>
</gene>
<proteinExistence type="predicted"/>
<dbReference type="RefSeq" id="WP_342670246.1">
    <property type="nucleotide sequence ID" value="NZ_FNFV01000007.1"/>
</dbReference>
<protein>
    <recommendedName>
        <fullName evidence="3">Cyclopropane-fatty-acyl-phospholipid synthase</fullName>
    </recommendedName>
</protein>
<dbReference type="Proteomes" id="UP000199328">
    <property type="component" value="Unassembled WGS sequence"/>
</dbReference>
<evidence type="ECO:0008006" key="3">
    <source>
        <dbReference type="Google" id="ProtNLM"/>
    </source>
</evidence>
<dbReference type="EMBL" id="FNFV01000007">
    <property type="protein sequence ID" value="SDL00080.1"/>
    <property type="molecule type" value="Genomic_DNA"/>
</dbReference>
<dbReference type="STRING" id="990712.SAMN05216257_107105"/>
<evidence type="ECO:0000313" key="2">
    <source>
        <dbReference type="Proteomes" id="UP000199328"/>
    </source>
</evidence>
<dbReference type="InterPro" id="IPR010775">
    <property type="entry name" value="DUF1365"/>
</dbReference>
<dbReference type="Pfam" id="PF07103">
    <property type="entry name" value="DUF1365"/>
    <property type="match status" value="1"/>
</dbReference>
<dbReference type="PANTHER" id="PTHR33973">
    <property type="entry name" value="OS07G0153300 PROTEIN"/>
    <property type="match status" value="1"/>
</dbReference>
<keyword evidence="2" id="KW-1185">Reference proteome</keyword>
<dbReference type="AlphaFoldDB" id="A0A1G9GHD0"/>
<accession>A0A1G9GHD0</accession>
<sequence length="256" mass="28309">MTGPAMNEPLWMTGQTTHARLGGPEHRFTHAVDQVLIDPEAARAGPALFGRNRWNIASVRDRDYGFAPLQGAAWARDAARRMGLGEADTAPLRLLTSPRLLGGGFNPVSFWFFLGPSGRPRAVIAEVNNTYGDRHAYFCHLPGFPELGPAEEITARKIFHVSPFQEVAGDYAFRFAIGPRRVAIRIIHRGPSGGLVASLSGRLAPMTNRHILRALARQPLAPIRTRALIHWQALRLWLKGAPFRPRPLPPTTEISR</sequence>
<organism evidence="1 2">
    <name type="scientific">Meinhardsimonia xiamenensis</name>
    <dbReference type="NCBI Taxonomy" id="990712"/>
    <lineage>
        <taxon>Bacteria</taxon>
        <taxon>Pseudomonadati</taxon>
        <taxon>Pseudomonadota</taxon>
        <taxon>Alphaproteobacteria</taxon>
        <taxon>Rhodobacterales</taxon>
        <taxon>Paracoccaceae</taxon>
        <taxon>Meinhardsimonia</taxon>
    </lineage>
</organism>